<evidence type="ECO:0000313" key="1">
    <source>
        <dbReference type="EMBL" id="MFD1520092.1"/>
    </source>
</evidence>
<gene>
    <name evidence="1" type="ORF">ACFSJD_21530</name>
</gene>
<dbReference type="EMBL" id="JBHUCO010000023">
    <property type="protein sequence ID" value="MFD1520092.1"/>
    <property type="molecule type" value="Genomic_DNA"/>
</dbReference>
<name>A0ABW4EYM6_9PSEU</name>
<evidence type="ECO:0000313" key="2">
    <source>
        <dbReference type="Proteomes" id="UP001597114"/>
    </source>
</evidence>
<organism evidence="1 2">
    <name type="scientific">Pseudonocardia yunnanensis</name>
    <dbReference type="NCBI Taxonomy" id="58107"/>
    <lineage>
        <taxon>Bacteria</taxon>
        <taxon>Bacillati</taxon>
        <taxon>Actinomycetota</taxon>
        <taxon>Actinomycetes</taxon>
        <taxon>Pseudonocardiales</taxon>
        <taxon>Pseudonocardiaceae</taxon>
        <taxon>Pseudonocardia</taxon>
    </lineage>
</organism>
<keyword evidence="2" id="KW-1185">Reference proteome</keyword>
<reference evidence="2" key="1">
    <citation type="journal article" date="2019" name="Int. J. Syst. Evol. Microbiol.">
        <title>The Global Catalogue of Microorganisms (GCM) 10K type strain sequencing project: providing services to taxonomists for standard genome sequencing and annotation.</title>
        <authorList>
            <consortium name="The Broad Institute Genomics Platform"/>
            <consortium name="The Broad Institute Genome Sequencing Center for Infectious Disease"/>
            <person name="Wu L."/>
            <person name="Ma J."/>
        </authorList>
    </citation>
    <scope>NUCLEOTIDE SEQUENCE [LARGE SCALE GENOMIC DNA]</scope>
    <source>
        <strain evidence="2">CCM 7043</strain>
    </source>
</reference>
<protein>
    <submittedName>
        <fullName evidence="1">Uncharacterized protein</fullName>
    </submittedName>
</protein>
<sequence length="89" mass="9525">MWELVAGTFAVHSREDDLGGIRRSAEQVVHRYEEAEERQRLVAETLERSPAGGRAVVGLRDPGLWAGATAAVGQLLNQDGVVLQGTVGS</sequence>
<comment type="caution">
    <text evidence="1">The sequence shown here is derived from an EMBL/GenBank/DDBJ whole genome shotgun (WGS) entry which is preliminary data.</text>
</comment>
<accession>A0ABW4EYM6</accession>
<dbReference type="Proteomes" id="UP001597114">
    <property type="component" value="Unassembled WGS sequence"/>
</dbReference>
<proteinExistence type="predicted"/>
<dbReference type="RefSeq" id="WP_344722554.1">
    <property type="nucleotide sequence ID" value="NZ_BAAAUS010000013.1"/>
</dbReference>